<evidence type="ECO:0000256" key="11">
    <source>
        <dbReference type="ARBA" id="ARBA00023211"/>
    </source>
</evidence>
<dbReference type="GO" id="GO:0046914">
    <property type="term" value="F:transition metal ion binding"/>
    <property type="evidence" value="ECO:0007669"/>
    <property type="project" value="InterPro"/>
</dbReference>
<keyword evidence="8" id="KW-0238">DNA-binding</keyword>
<dbReference type="InterPro" id="IPR036390">
    <property type="entry name" value="WH_DNA-bd_sf"/>
</dbReference>
<comment type="function">
    <text evidence="12">In the presence of manganese, represses expression of mntH and mntS. Up-regulates expression of mntP.</text>
</comment>
<dbReference type="Pfam" id="PF02742">
    <property type="entry name" value="Fe_dep_repr_C"/>
    <property type="match status" value="1"/>
</dbReference>
<keyword evidence="9" id="KW-0010">Activator</keyword>
<dbReference type="PROSITE" id="PS50944">
    <property type="entry name" value="HTH_DTXR"/>
    <property type="match status" value="1"/>
</dbReference>
<dbReference type="AlphaFoldDB" id="A0A1G7QT89"/>
<evidence type="ECO:0000256" key="4">
    <source>
        <dbReference type="ARBA" id="ARBA00022386"/>
    </source>
</evidence>
<protein>
    <recommendedName>
        <fullName evidence="4">Transcriptional regulator MntR</fullName>
    </recommendedName>
    <alternativeName>
        <fullName evidence="13">Manganese transport regulator</fullName>
    </alternativeName>
</protein>
<dbReference type="Gene3D" id="1.10.10.10">
    <property type="entry name" value="Winged helix-like DNA-binding domain superfamily/Winged helix DNA-binding domain"/>
    <property type="match status" value="1"/>
</dbReference>
<keyword evidence="16" id="KW-1185">Reference proteome</keyword>
<evidence type="ECO:0000256" key="8">
    <source>
        <dbReference type="ARBA" id="ARBA00023125"/>
    </source>
</evidence>
<keyword evidence="6" id="KW-0678">Repressor</keyword>
<dbReference type="OrthoDB" id="9791355at2"/>
<evidence type="ECO:0000313" key="15">
    <source>
        <dbReference type="EMBL" id="SDG01732.1"/>
    </source>
</evidence>
<dbReference type="InterPro" id="IPR036388">
    <property type="entry name" value="WH-like_DNA-bd_sf"/>
</dbReference>
<dbReference type="SUPFAM" id="SSF46785">
    <property type="entry name" value="Winged helix' DNA-binding domain"/>
    <property type="match status" value="1"/>
</dbReference>
<evidence type="ECO:0000313" key="16">
    <source>
        <dbReference type="Proteomes" id="UP000199415"/>
    </source>
</evidence>
<dbReference type="EMBL" id="FNCE01000004">
    <property type="protein sequence ID" value="SDG01732.1"/>
    <property type="molecule type" value="Genomic_DNA"/>
</dbReference>
<evidence type="ECO:0000256" key="6">
    <source>
        <dbReference type="ARBA" id="ARBA00022491"/>
    </source>
</evidence>
<evidence type="ECO:0000256" key="1">
    <source>
        <dbReference type="ARBA" id="ARBA00004496"/>
    </source>
</evidence>
<dbReference type="InterPro" id="IPR022687">
    <property type="entry name" value="HTH_DTXR"/>
</dbReference>
<evidence type="ECO:0000256" key="12">
    <source>
        <dbReference type="ARBA" id="ARBA00025185"/>
    </source>
</evidence>
<comment type="similarity">
    <text evidence="2">Belongs to the DtxR/MntR family.</text>
</comment>
<dbReference type="GO" id="GO:0003700">
    <property type="term" value="F:DNA-binding transcription factor activity"/>
    <property type="evidence" value="ECO:0007669"/>
    <property type="project" value="InterPro"/>
</dbReference>
<sequence>MPTRDPNQPSSGDQLIAPDAHARQHERVRQAHQTELIEDYVELIADLIDTKGEARAVEVARRLGVRQGTVGKMVARLREQGLIHSEPYRAIHLTDEGRRMAEDSRARHAVVLRFLRAIGVSEETAMTDAEGIEHHVSEETLRAFRDVAAKLDPESSR</sequence>
<dbReference type="InterPro" id="IPR050536">
    <property type="entry name" value="DtxR_MntR_Metal-Reg"/>
</dbReference>
<dbReference type="GO" id="GO:0005737">
    <property type="term" value="C:cytoplasm"/>
    <property type="evidence" value="ECO:0007669"/>
    <property type="project" value="UniProtKB-SubCell"/>
</dbReference>
<dbReference type="GO" id="GO:0003677">
    <property type="term" value="F:DNA binding"/>
    <property type="evidence" value="ECO:0007669"/>
    <property type="project" value="UniProtKB-KW"/>
</dbReference>
<accession>A0A1G7QT89</accession>
<dbReference type="STRING" id="1082479.SAMN05216241_104136"/>
<evidence type="ECO:0000256" key="5">
    <source>
        <dbReference type="ARBA" id="ARBA00022490"/>
    </source>
</evidence>
<evidence type="ECO:0000256" key="7">
    <source>
        <dbReference type="ARBA" id="ARBA00023015"/>
    </source>
</evidence>
<dbReference type="Gene3D" id="1.10.60.10">
    <property type="entry name" value="Iron dependent repressor, metal binding and dimerisation domain"/>
    <property type="match status" value="1"/>
</dbReference>
<evidence type="ECO:0000256" key="13">
    <source>
        <dbReference type="ARBA" id="ARBA00032593"/>
    </source>
</evidence>
<dbReference type="SUPFAM" id="SSF47979">
    <property type="entry name" value="Iron-dependent repressor protein, dimerization domain"/>
    <property type="match status" value="1"/>
</dbReference>
<dbReference type="Pfam" id="PF01325">
    <property type="entry name" value="Fe_dep_repress"/>
    <property type="match status" value="1"/>
</dbReference>
<dbReference type="PANTHER" id="PTHR33238:SF11">
    <property type="entry name" value="TRANSCRIPTIONAL REGULATOR MNTR"/>
    <property type="match status" value="1"/>
</dbReference>
<gene>
    <name evidence="15" type="ORF">SAMN05216241_104136</name>
</gene>
<dbReference type="Proteomes" id="UP000199415">
    <property type="component" value="Unassembled WGS sequence"/>
</dbReference>
<dbReference type="NCBIfam" id="NF008273">
    <property type="entry name" value="PRK11050.1"/>
    <property type="match status" value="1"/>
</dbReference>
<dbReference type="InterPro" id="IPR001367">
    <property type="entry name" value="Fe_dep_repressor"/>
</dbReference>
<keyword evidence="11" id="KW-0464">Manganese</keyword>
<comment type="subunit">
    <text evidence="3">Homodimer.</text>
</comment>
<dbReference type="PANTHER" id="PTHR33238">
    <property type="entry name" value="IRON (METAL) DEPENDENT REPRESSOR, DTXR FAMILY"/>
    <property type="match status" value="1"/>
</dbReference>
<evidence type="ECO:0000256" key="9">
    <source>
        <dbReference type="ARBA" id="ARBA00023159"/>
    </source>
</evidence>
<comment type="subcellular location">
    <subcellularLocation>
        <location evidence="1">Cytoplasm</location>
    </subcellularLocation>
</comment>
<dbReference type="SMART" id="SM00529">
    <property type="entry name" value="HTH_DTXR"/>
    <property type="match status" value="1"/>
</dbReference>
<dbReference type="InterPro" id="IPR036421">
    <property type="entry name" value="Fe_dep_repressor_sf"/>
</dbReference>
<evidence type="ECO:0000256" key="3">
    <source>
        <dbReference type="ARBA" id="ARBA00011738"/>
    </source>
</evidence>
<organism evidence="15 16">
    <name type="scientific">Limimonas halophila</name>
    <dbReference type="NCBI Taxonomy" id="1082479"/>
    <lineage>
        <taxon>Bacteria</taxon>
        <taxon>Pseudomonadati</taxon>
        <taxon>Pseudomonadota</taxon>
        <taxon>Alphaproteobacteria</taxon>
        <taxon>Rhodospirillales</taxon>
        <taxon>Rhodovibrionaceae</taxon>
        <taxon>Limimonas</taxon>
    </lineage>
</organism>
<keyword evidence="5" id="KW-0963">Cytoplasm</keyword>
<evidence type="ECO:0000256" key="10">
    <source>
        <dbReference type="ARBA" id="ARBA00023163"/>
    </source>
</evidence>
<keyword evidence="7" id="KW-0805">Transcription regulation</keyword>
<proteinExistence type="inferred from homology"/>
<feature type="domain" description="HTH dtxR-type" evidence="14">
    <location>
        <begin position="34"/>
        <end position="94"/>
    </location>
</feature>
<dbReference type="InterPro" id="IPR022689">
    <property type="entry name" value="Iron_dep_repressor"/>
</dbReference>
<dbReference type="RefSeq" id="WP_090019524.1">
    <property type="nucleotide sequence ID" value="NZ_FNCE01000004.1"/>
</dbReference>
<reference evidence="15 16" key="1">
    <citation type="submission" date="2016-10" db="EMBL/GenBank/DDBJ databases">
        <authorList>
            <person name="de Groot N.N."/>
        </authorList>
    </citation>
    <scope>NUCLEOTIDE SEQUENCE [LARGE SCALE GENOMIC DNA]</scope>
    <source>
        <strain evidence="15 16">DSM 25584</strain>
    </source>
</reference>
<keyword evidence="10" id="KW-0804">Transcription</keyword>
<evidence type="ECO:0000256" key="2">
    <source>
        <dbReference type="ARBA" id="ARBA00007871"/>
    </source>
</evidence>
<dbReference type="GO" id="GO:0046983">
    <property type="term" value="F:protein dimerization activity"/>
    <property type="evidence" value="ECO:0007669"/>
    <property type="project" value="InterPro"/>
</dbReference>
<name>A0A1G7QT89_9PROT</name>
<evidence type="ECO:0000259" key="14">
    <source>
        <dbReference type="PROSITE" id="PS50944"/>
    </source>
</evidence>